<feature type="chain" id="PRO_5035188715" description="Peptidase C-terminal archaeal/bacterial domain-containing protein" evidence="2">
    <location>
        <begin position="26"/>
        <end position="646"/>
    </location>
</feature>
<keyword evidence="5" id="KW-1185">Reference proteome</keyword>
<feature type="region of interest" description="Disordered" evidence="1">
    <location>
        <begin position="43"/>
        <end position="65"/>
    </location>
</feature>
<evidence type="ECO:0000313" key="5">
    <source>
        <dbReference type="Proteomes" id="UP000635606"/>
    </source>
</evidence>
<evidence type="ECO:0000256" key="2">
    <source>
        <dbReference type="SAM" id="SignalP"/>
    </source>
</evidence>
<feature type="compositionally biased region" description="Polar residues" evidence="1">
    <location>
        <begin position="148"/>
        <end position="159"/>
    </location>
</feature>
<accession>A0A8J3ZW41</accession>
<reference evidence="4" key="1">
    <citation type="submission" date="2021-01" db="EMBL/GenBank/DDBJ databases">
        <title>Whole genome shotgun sequence of Virgisporangium ochraceum NBRC 16418.</title>
        <authorList>
            <person name="Komaki H."/>
            <person name="Tamura T."/>
        </authorList>
    </citation>
    <scope>NUCLEOTIDE SEQUENCE</scope>
    <source>
        <strain evidence="4">NBRC 16418</strain>
    </source>
</reference>
<sequence length="646" mass="67453">MRRSGALVATGVLILASLVATPAAAKPGDDLTPAERAALSRGLQVAPKQKGGKPTGPNPAVSLLPNPAKADYAGWQAYMAAQAKQRADKKAADRARSRALEPTPLLVDEDEPVGTRGGNDTVGTAQPAPGFGTGAGRNPKARIIGDLSPQSVSPTTVAPNTEDDGAIPLARDTGVDGGEGIRTTGTIGDGPHGSAGTGTGDFDYYKFHGVAGQGVTIDIDTPAGGTLDSIIFVLRADGSVVASNDDEVPGQVFDSKVTFNVPATGDYFVLTAGYLSLPQDVNDPASGTGADSEGPYTITLTQFQNDVDFFAVNLKKGDVLGGSVEGSATVITVWDRNGREVHGSDQDATANYPISTPLPGGGNAVTDHVAAEDGLHYVSVTAGSGRYDITVEAYRPILQGQTPTQTLFLDFNGARLNTAIFFGIGAGQRNLTGFPAFIGQWGLNRNQERALVRQITAEVEENLREDLRASGLNNRFRLRVLNSLDHADPWGQPNVSRIIIGGTIAESGIDTIGIAQSIDPGNFTTEETALVLLDILSSNDGHPASLNTYMTAASNRVKFVSQAIGNVVSHEAGHFFGNWHVDQFNDRPNLMDQGGNFPVMFGVGPDGVGGTADDPDVDFGEDVFNPNEGFTGIENTLARPAFGLTS</sequence>
<dbReference type="AlphaFoldDB" id="A0A8J3ZW41"/>
<feature type="domain" description="Peptidase C-terminal archaeal/bacterial" evidence="3">
    <location>
        <begin position="201"/>
        <end position="269"/>
    </location>
</feature>
<evidence type="ECO:0000259" key="3">
    <source>
        <dbReference type="Pfam" id="PF04151"/>
    </source>
</evidence>
<dbReference type="Gene3D" id="2.60.120.380">
    <property type="match status" value="1"/>
</dbReference>
<feature type="region of interest" description="Disordered" evidence="1">
    <location>
        <begin position="108"/>
        <end position="195"/>
    </location>
</feature>
<evidence type="ECO:0000313" key="4">
    <source>
        <dbReference type="EMBL" id="GIJ71449.1"/>
    </source>
</evidence>
<protein>
    <recommendedName>
        <fullName evidence="3">Peptidase C-terminal archaeal/bacterial domain-containing protein</fullName>
    </recommendedName>
</protein>
<feature type="signal peptide" evidence="2">
    <location>
        <begin position="1"/>
        <end position="25"/>
    </location>
</feature>
<dbReference type="EMBL" id="BOPH01000088">
    <property type="protein sequence ID" value="GIJ71449.1"/>
    <property type="molecule type" value="Genomic_DNA"/>
</dbReference>
<organism evidence="4 5">
    <name type="scientific">Virgisporangium ochraceum</name>
    <dbReference type="NCBI Taxonomy" id="65505"/>
    <lineage>
        <taxon>Bacteria</taxon>
        <taxon>Bacillati</taxon>
        <taxon>Actinomycetota</taxon>
        <taxon>Actinomycetes</taxon>
        <taxon>Micromonosporales</taxon>
        <taxon>Micromonosporaceae</taxon>
        <taxon>Virgisporangium</taxon>
    </lineage>
</organism>
<proteinExistence type="predicted"/>
<dbReference type="Pfam" id="PF04151">
    <property type="entry name" value="PPC"/>
    <property type="match status" value="1"/>
</dbReference>
<dbReference type="Proteomes" id="UP000635606">
    <property type="component" value="Unassembled WGS sequence"/>
</dbReference>
<dbReference type="InterPro" id="IPR007280">
    <property type="entry name" value="Peptidase_C_arc/bac"/>
</dbReference>
<keyword evidence="2" id="KW-0732">Signal</keyword>
<gene>
    <name evidence="4" type="ORF">Voc01_063660</name>
</gene>
<name>A0A8J3ZW41_9ACTN</name>
<comment type="caution">
    <text evidence="4">The sequence shown here is derived from an EMBL/GenBank/DDBJ whole genome shotgun (WGS) entry which is preliminary data.</text>
</comment>
<evidence type="ECO:0000256" key="1">
    <source>
        <dbReference type="SAM" id="MobiDB-lite"/>
    </source>
</evidence>